<keyword evidence="7 8" id="KW-0472">Membrane</keyword>
<dbReference type="Pfam" id="PF03547">
    <property type="entry name" value="Mem_trans"/>
    <property type="match status" value="1"/>
</dbReference>
<feature type="transmembrane region" description="Helical" evidence="8">
    <location>
        <begin position="95"/>
        <end position="118"/>
    </location>
</feature>
<dbReference type="RefSeq" id="WP_179748039.1">
    <property type="nucleotide sequence ID" value="NZ_JACCBU010000001.1"/>
</dbReference>
<evidence type="ECO:0000256" key="5">
    <source>
        <dbReference type="ARBA" id="ARBA00022692"/>
    </source>
</evidence>
<feature type="transmembrane region" description="Helical" evidence="8">
    <location>
        <begin position="60"/>
        <end position="83"/>
    </location>
</feature>
<keyword evidence="10" id="KW-1185">Reference proteome</keyword>
<dbReference type="InterPro" id="IPR038770">
    <property type="entry name" value="Na+/solute_symporter_sf"/>
</dbReference>
<feature type="transmembrane region" description="Helical" evidence="8">
    <location>
        <begin position="6"/>
        <end position="27"/>
    </location>
</feature>
<dbReference type="GO" id="GO:0005886">
    <property type="term" value="C:plasma membrane"/>
    <property type="evidence" value="ECO:0007669"/>
    <property type="project" value="UniProtKB-SubCell"/>
</dbReference>
<feature type="transmembrane region" description="Helical" evidence="8">
    <location>
        <begin position="199"/>
        <end position="219"/>
    </location>
</feature>
<comment type="similarity">
    <text evidence="2">Belongs to the auxin efflux carrier (TC 2.A.69) family.</text>
</comment>
<name>A0A7Y9I3C9_9ACTN</name>
<evidence type="ECO:0000256" key="2">
    <source>
        <dbReference type="ARBA" id="ARBA00010145"/>
    </source>
</evidence>
<evidence type="ECO:0000256" key="6">
    <source>
        <dbReference type="ARBA" id="ARBA00022989"/>
    </source>
</evidence>
<feature type="transmembrane region" description="Helical" evidence="8">
    <location>
        <begin position="124"/>
        <end position="147"/>
    </location>
</feature>
<accession>A0A7Y9I3C9</accession>
<feature type="transmembrane region" description="Helical" evidence="8">
    <location>
        <begin position="231"/>
        <end position="253"/>
    </location>
</feature>
<feature type="transmembrane region" description="Helical" evidence="8">
    <location>
        <begin position="168"/>
        <end position="187"/>
    </location>
</feature>
<feature type="transmembrane region" description="Helical" evidence="8">
    <location>
        <begin position="259"/>
        <end position="281"/>
    </location>
</feature>
<comment type="caution">
    <text evidence="9">The sequence shown here is derived from an EMBL/GenBank/DDBJ whole genome shotgun (WGS) entry which is preliminary data.</text>
</comment>
<dbReference type="GO" id="GO:0055085">
    <property type="term" value="P:transmembrane transport"/>
    <property type="evidence" value="ECO:0007669"/>
    <property type="project" value="InterPro"/>
</dbReference>
<organism evidence="9 10">
    <name type="scientific">Microlunatus parietis</name>
    <dbReference type="NCBI Taxonomy" id="682979"/>
    <lineage>
        <taxon>Bacteria</taxon>
        <taxon>Bacillati</taxon>
        <taxon>Actinomycetota</taxon>
        <taxon>Actinomycetes</taxon>
        <taxon>Propionibacteriales</taxon>
        <taxon>Propionibacteriaceae</taxon>
        <taxon>Microlunatus</taxon>
    </lineage>
</organism>
<dbReference type="EMBL" id="JACCBU010000001">
    <property type="protein sequence ID" value="NYE69295.1"/>
    <property type="molecule type" value="Genomic_DNA"/>
</dbReference>
<keyword evidence="3" id="KW-0813">Transport</keyword>
<keyword evidence="4" id="KW-1003">Cell membrane</keyword>
<protein>
    <recommendedName>
        <fullName evidence="11">AEC family transporter</fullName>
    </recommendedName>
</protein>
<feature type="transmembrane region" description="Helical" evidence="8">
    <location>
        <begin position="293"/>
        <end position="312"/>
    </location>
</feature>
<comment type="subcellular location">
    <subcellularLocation>
        <location evidence="1">Cell membrane</location>
        <topology evidence="1">Multi-pass membrane protein</topology>
    </subcellularLocation>
</comment>
<dbReference type="InterPro" id="IPR004776">
    <property type="entry name" value="Mem_transp_PIN-like"/>
</dbReference>
<keyword evidence="5 8" id="KW-0812">Transmembrane</keyword>
<sequence length="313" mass="32738">MLGVLEGFVTIIVIIVLGVGLAHFKIVDLSGQVLLSRIAFFVASPALMITVLGGTDVSTLFSANLAASIGSVVVTTVLALILLRVVWRRSGAETMIGIFSAAYVNAGNLGLPIAAYALGNASLIAPMLLVQLLVLQPIGIAVLDLTTRPEEADQSRRRRLLRLVGQPFRNPLMIASLIGLILSLTGFQLPRVVNDPLHLVGGMAVPAMLLAYGISLRLGPLPGRGEPPVQIGALVALKLIVQPLVGFLLAKFVLGLDPLGVLAVTVIAGLPTAQNVFTHAVRFDRGIVLARDTIFLSTLGSIPLIAILAAVLG</sequence>
<evidence type="ECO:0000313" key="9">
    <source>
        <dbReference type="EMBL" id="NYE69295.1"/>
    </source>
</evidence>
<evidence type="ECO:0000256" key="4">
    <source>
        <dbReference type="ARBA" id="ARBA00022475"/>
    </source>
</evidence>
<dbReference type="Proteomes" id="UP000569914">
    <property type="component" value="Unassembled WGS sequence"/>
</dbReference>
<evidence type="ECO:0008006" key="11">
    <source>
        <dbReference type="Google" id="ProtNLM"/>
    </source>
</evidence>
<dbReference type="PANTHER" id="PTHR36838">
    <property type="entry name" value="AUXIN EFFLUX CARRIER FAMILY PROTEIN"/>
    <property type="match status" value="1"/>
</dbReference>
<dbReference type="PANTHER" id="PTHR36838:SF1">
    <property type="entry name" value="SLR1864 PROTEIN"/>
    <property type="match status" value="1"/>
</dbReference>
<proteinExistence type="inferred from homology"/>
<evidence type="ECO:0000256" key="8">
    <source>
        <dbReference type="SAM" id="Phobius"/>
    </source>
</evidence>
<dbReference type="AlphaFoldDB" id="A0A7Y9I3C9"/>
<evidence type="ECO:0000313" key="10">
    <source>
        <dbReference type="Proteomes" id="UP000569914"/>
    </source>
</evidence>
<keyword evidence="6 8" id="KW-1133">Transmembrane helix</keyword>
<gene>
    <name evidence="9" type="ORF">BKA15_000624</name>
</gene>
<evidence type="ECO:0000256" key="7">
    <source>
        <dbReference type="ARBA" id="ARBA00023136"/>
    </source>
</evidence>
<evidence type="ECO:0000256" key="1">
    <source>
        <dbReference type="ARBA" id="ARBA00004651"/>
    </source>
</evidence>
<reference evidence="9 10" key="1">
    <citation type="submission" date="2020-07" db="EMBL/GenBank/DDBJ databases">
        <title>Sequencing the genomes of 1000 actinobacteria strains.</title>
        <authorList>
            <person name="Klenk H.-P."/>
        </authorList>
    </citation>
    <scope>NUCLEOTIDE SEQUENCE [LARGE SCALE GENOMIC DNA]</scope>
    <source>
        <strain evidence="9 10">DSM 22083</strain>
    </source>
</reference>
<evidence type="ECO:0000256" key="3">
    <source>
        <dbReference type="ARBA" id="ARBA00022448"/>
    </source>
</evidence>
<feature type="transmembrane region" description="Helical" evidence="8">
    <location>
        <begin position="34"/>
        <end position="54"/>
    </location>
</feature>
<dbReference type="Gene3D" id="1.20.1530.20">
    <property type="match status" value="1"/>
</dbReference>